<feature type="compositionally biased region" description="Acidic residues" evidence="1">
    <location>
        <begin position="126"/>
        <end position="136"/>
    </location>
</feature>
<accession>A0A8T2A467</accession>
<reference evidence="2 3" key="1">
    <citation type="submission" date="2020-12" db="EMBL/GenBank/DDBJ databases">
        <title>Concerted genomic and epigenomic changes stabilize Arabidopsis allopolyploids.</title>
        <authorList>
            <person name="Chen Z."/>
        </authorList>
    </citation>
    <scope>NUCLEOTIDE SEQUENCE [LARGE SCALE GENOMIC DNA]</scope>
    <source>
        <strain evidence="2">Allo738</strain>
        <tissue evidence="2">Leaf</tissue>
    </source>
</reference>
<feature type="compositionally biased region" description="Acidic residues" evidence="1">
    <location>
        <begin position="143"/>
        <end position="153"/>
    </location>
</feature>
<proteinExistence type="predicted"/>
<comment type="caution">
    <text evidence="2">The sequence shown here is derived from an EMBL/GenBank/DDBJ whole genome shotgun (WGS) entry which is preliminary data.</text>
</comment>
<feature type="region of interest" description="Disordered" evidence="1">
    <location>
        <begin position="444"/>
        <end position="479"/>
    </location>
</feature>
<feature type="region of interest" description="Disordered" evidence="1">
    <location>
        <begin position="110"/>
        <end position="171"/>
    </location>
</feature>
<feature type="compositionally biased region" description="Basic and acidic residues" evidence="1">
    <location>
        <begin position="116"/>
        <end position="125"/>
    </location>
</feature>
<dbReference type="Proteomes" id="UP000694240">
    <property type="component" value="Chromosome 9"/>
</dbReference>
<evidence type="ECO:0000313" key="2">
    <source>
        <dbReference type="EMBL" id="KAG7567686.1"/>
    </source>
</evidence>
<evidence type="ECO:0000313" key="3">
    <source>
        <dbReference type="Proteomes" id="UP000694240"/>
    </source>
</evidence>
<evidence type="ECO:0008006" key="4">
    <source>
        <dbReference type="Google" id="ProtNLM"/>
    </source>
</evidence>
<dbReference type="AlphaFoldDB" id="A0A8T2A467"/>
<organism evidence="2 3">
    <name type="scientific">Arabidopsis thaliana x Arabidopsis arenosa</name>
    <dbReference type="NCBI Taxonomy" id="1240361"/>
    <lineage>
        <taxon>Eukaryota</taxon>
        <taxon>Viridiplantae</taxon>
        <taxon>Streptophyta</taxon>
        <taxon>Embryophyta</taxon>
        <taxon>Tracheophyta</taxon>
        <taxon>Spermatophyta</taxon>
        <taxon>Magnoliopsida</taxon>
        <taxon>eudicotyledons</taxon>
        <taxon>Gunneridae</taxon>
        <taxon>Pentapetalae</taxon>
        <taxon>rosids</taxon>
        <taxon>malvids</taxon>
        <taxon>Brassicales</taxon>
        <taxon>Brassicaceae</taxon>
        <taxon>Camelineae</taxon>
        <taxon>Arabidopsis</taxon>
    </lineage>
</organism>
<gene>
    <name evidence="2" type="ORF">ISN45_Aa04g005390</name>
</gene>
<name>A0A8T2A467_9BRAS</name>
<protein>
    <recommendedName>
        <fullName evidence="4">Transposase MuDR plant domain-containing protein</fullName>
    </recommendedName>
</protein>
<evidence type="ECO:0000256" key="1">
    <source>
        <dbReference type="SAM" id="MobiDB-lite"/>
    </source>
</evidence>
<dbReference type="EMBL" id="JAEFBK010000009">
    <property type="protein sequence ID" value="KAG7567686.1"/>
    <property type="molecule type" value="Genomic_DNA"/>
</dbReference>
<feature type="compositionally biased region" description="Acidic residues" evidence="1">
    <location>
        <begin position="459"/>
        <end position="479"/>
    </location>
</feature>
<sequence>MVGDWIVTEEKWKFELEKGSYGRCVRVRENMTYTDLARALCEVFNLKYKEWQPIISYWMPGNMSIMIQCTRPPVYIDNQMSLDTFFLIRVGDPSVNLFVSFSRTVDATNADVDEQTDVHDEKTNEDAGDEENEEVDGEKLNDSDENIEKDDDVSGGYSAGSTLDGSEGSGEDYDFNKWNDLIVEEYGVGHVEEDVCDIPPTVEPAGEFSRLLAECTTTSQCVRTGETSANLGDTQLTMNSTRTCQHGLLQCTYTRECVRDTGCEGEFVTYTDTDVNGRDEVNGEIGVDLDIGGSETGVLNETDLRIQPSVESYEVYNGFSLLHSGEPEILDNDAAPVFDDLAKVRCDSTEVEISTTGETLYVGSVFMNKQVIQQTMAYLALKVGFCYKQTRSDPRRLEMACVDDNCRWHLSAKVVKNSECFKITSTSIEDYVRKHVILCENNEEVDEEEKIEGNKEDEKKEDEDDEEKKEDDKDDDYEQ</sequence>
<keyword evidence="3" id="KW-1185">Reference proteome</keyword>